<dbReference type="PROSITE" id="PS51918">
    <property type="entry name" value="RADICAL_SAM"/>
    <property type="match status" value="1"/>
</dbReference>
<evidence type="ECO:0000256" key="3">
    <source>
        <dbReference type="ARBA" id="ARBA00022691"/>
    </source>
</evidence>
<comment type="similarity">
    <text evidence="7">Belongs to the radical SAM superfamily. Anaerobic sulfatase-maturating enzyme family.</text>
</comment>
<gene>
    <name evidence="9" type="ORF">HMPREF9193_00268</name>
</gene>
<protein>
    <submittedName>
        <fullName evidence="9">Anaerobic sulfatase maturase</fullName>
    </submittedName>
</protein>
<dbReference type="Pfam" id="PF04055">
    <property type="entry name" value="Radical_SAM"/>
    <property type="match status" value="1"/>
</dbReference>
<evidence type="ECO:0000313" key="9">
    <source>
        <dbReference type="EMBL" id="ERJ94296.1"/>
    </source>
</evidence>
<dbReference type="Gene3D" id="3.20.20.70">
    <property type="entry name" value="Aldolase class I"/>
    <property type="match status" value="1"/>
</dbReference>
<evidence type="ECO:0000256" key="4">
    <source>
        <dbReference type="ARBA" id="ARBA00022723"/>
    </source>
</evidence>
<proteinExistence type="inferred from homology"/>
<dbReference type="Pfam" id="PF13186">
    <property type="entry name" value="SPASM"/>
    <property type="match status" value="1"/>
</dbReference>
<dbReference type="NCBIfam" id="TIGR04085">
    <property type="entry name" value="rSAM_more_4Fe4S"/>
    <property type="match status" value="1"/>
</dbReference>
<dbReference type="CDD" id="cd21120">
    <property type="entry name" value="SPASM_anSME"/>
    <property type="match status" value="1"/>
</dbReference>
<evidence type="ECO:0000256" key="1">
    <source>
        <dbReference type="ARBA" id="ARBA00001966"/>
    </source>
</evidence>
<evidence type="ECO:0000256" key="6">
    <source>
        <dbReference type="ARBA" id="ARBA00023014"/>
    </source>
</evidence>
<keyword evidence="3" id="KW-0949">S-adenosyl-L-methionine</keyword>
<keyword evidence="10" id="KW-1185">Reference proteome</keyword>
<reference evidence="9 10" key="1">
    <citation type="submission" date="2013-08" db="EMBL/GenBank/DDBJ databases">
        <authorList>
            <person name="Weinstock G."/>
            <person name="Sodergren E."/>
            <person name="Wylie T."/>
            <person name="Fulton L."/>
            <person name="Fulton R."/>
            <person name="Fronick C."/>
            <person name="O'Laughlin M."/>
            <person name="Godfrey J."/>
            <person name="Miner T."/>
            <person name="Herter B."/>
            <person name="Appelbaum E."/>
            <person name="Cordes M."/>
            <person name="Lek S."/>
            <person name="Wollam A."/>
            <person name="Pepin K.H."/>
            <person name="Palsikar V.B."/>
            <person name="Mitreva M."/>
            <person name="Wilson R.K."/>
        </authorList>
    </citation>
    <scope>NUCLEOTIDE SEQUENCE [LARGE SCALE GENOMIC DNA]</scope>
    <source>
        <strain evidence="9 10">ATCC 700332</strain>
    </source>
</reference>
<dbReference type="InterPro" id="IPR007197">
    <property type="entry name" value="rSAM"/>
</dbReference>
<dbReference type="PANTHER" id="PTHR43273">
    <property type="entry name" value="ANAEROBIC SULFATASE-MATURATING ENZYME HOMOLOG ASLB-RELATED"/>
    <property type="match status" value="1"/>
</dbReference>
<dbReference type="SUPFAM" id="SSF102114">
    <property type="entry name" value="Radical SAM enzymes"/>
    <property type="match status" value="1"/>
</dbReference>
<accession>A0ABN0P1B4</accession>
<evidence type="ECO:0000313" key="10">
    <source>
        <dbReference type="Proteomes" id="UP000016649"/>
    </source>
</evidence>
<evidence type="ECO:0000259" key="8">
    <source>
        <dbReference type="PROSITE" id="PS51918"/>
    </source>
</evidence>
<dbReference type="EMBL" id="AWVH01000005">
    <property type="protein sequence ID" value="ERJ94296.1"/>
    <property type="molecule type" value="Genomic_DNA"/>
</dbReference>
<dbReference type="InterPro" id="IPR023867">
    <property type="entry name" value="Sulphatase_maturase_rSAM"/>
</dbReference>
<keyword evidence="5" id="KW-0408">Iron</keyword>
<comment type="caution">
    <text evidence="9">The sequence shown here is derived from an EMBL/GenBank/DDBJ whole genome shotgun (WGS) entry which is preliminary data.</text>
</comment>
<organism evidence="9 10">
    <name type="scientific">Treponema lecithinolyticum ATCC 700332</name>
    <dbReference type="NCBI Taxonomy" id="1321815"/>
    <lineage>
        <taxon>Bacteria</taxon>
        <taxon>Pseudomonadati</taxon>
        <taxon>Spirochaetota</taxon>
        <taxon>Spirochaetia</taxon>
        <taxon>Spirochaetales</taxon>
        <taxon>Treponemataceae</taxon>
        <taxon>Treponema</taxon>
    </lineage>
</organism>
<keyword evidence="2" id="KW-0004">4Fe-4S</keyword>
<dbReference type="InterPro" id="IPR047207">
    <property type="entry name" value="SPASM_anSME"/>
</dbReference>
<dbReference type="InterPro" id="IPR058240">
    <property type="entry name" value="rSAM_sf"/>
</dbReference>
<evidence type="ECO:0000256" key="2">
    <source>
        <dbReference type="ARBA" id="ARBA00022485"/>
    </source>
</evidence>
<name>A0ABN0P1B4_TRELE</name>
<sequence length="337" mass="38669">MSLETAENLIKKTLDGSFSLCTYAFQGGEPTLRGLDFYRSFVELTQKYNTHHTQVHFAIQTNGTLIDNEWAQFFAQNGFLVGLSMDGGKRIHDALRFDSTGNGTFNKVLRASQLFNNYNVAYNILTVVSAVVAEHIQDIYEFYIRNNFIYQQYIACLDPIGETRGQYAWSLTPERYGVFLKKLFDLWYRSFKRGKQVSVRYFDNLVLMLLGRPPESCGMLGHCTFQHVVEADGSTYPCDFYVLDAYKLGNINTDSFADIEAVRIKIGFIEKSQYVDPECSKCRWAPLCRGGCRRDRDDFSGGKLHKNYFCTAYKDFFDYAYERLTEIAGIIARANLS</sequence>
<dbReference type="Proteomes" id="UP000016649">
    <property type="component" value="Unassembled WGS sequence"/>
</dbReference>
<dbReference type="InterPro" id="IPR013785">
    <property type="entry name" value="Aldolase_TIM"/>
</dbReference>
<dbReference type="PANTHER" id="PTHR43273:SF3">
    <property type="entry name" value="ANAEROBIC SULFATASE-MATURATING ENZYME HOMOLOG ASLB-RELATED"/>
    <property type="match status" value="1"/>
</dbReference>
<feature type="domain" description="Radical SAM core" evidence="8">
    <location>
        <begin position="1"/>
        <end position="189"/>
    </location>
</feature>
<dbReference type="InterPro" id="IPR023885">
    <property type="entry name" value="4Fe4S-binding_SPASM_dom"/>
</dbReference>
<keyword evidence="6" id="KW-0411">Iron-sulfur</keyword>
<evidence type="ECO:0000256" key="7">
    <source>
        <dbReference type="ARBA" id="ARBA00023601"/>
    </source>
</evidence>
<comment type="cofactor">
    <cofactor evidence="1">
        <name>[4Fe-4S] cluster</name>
        <dbReference type="ChEBI" id="CHEBI:49883"/>
    </cofactor>
</comment>
<keyword evidence="4" id="KW-0479">Metal-binding</keyword>
<evidence type="ECO:0000256" key="5">
    <source>
        <dbReference type="ARBA" id="ARBA00023004"/>
    </source>
</evidence>